<organism evidence="1 2">
    <name type="scientific">Pogonophryne albipinna</name>
    <dbReference type="NCBI Taxonomy" id="1090488"/>
    <lineage>
        <taxon>Eukaryota</taxon>
        <taxon>Metazoa</taxon>
        <taxon>Chordata</taxon>
        <taxon>Craniata</taxon>
        <taxon>Vertebrata</taxon>
        <taxon>Euteleostomi</taxon>
        <taxon>Actinopterygii</taxon>
        <taxon>Neopterygii</taxon>
        <taxon>Teleostei</taxon>
        <taxon>Neoteleostei</taxon>
        <taxon>Acanthomorphata</taxon>
        <taxon>Eupercaria</taxon>
        <taxon>Perciformes</taxon>
        <taxon>Notothenioidei</taxon>
        <taxon>Pogonophryne</taxon>
    </lineage>
</organism>
<dbReference type="Proteomes" id="UP001219934">
    <property type="component" value="Unassembled WGS sequence"/>
</dbReference>
<accession>A0AAD6FCR1</accession>
<protein>
    <submittedName>
        <fullName evidence="1">Uncharacterized protein</fullName>
    </submittedName>
</protein>
<keyword evidence="2" id="KW-1185">Reference proteome</keyword>
<gene>
    <name evidence="1" type="ORF">JOQ06_004555</name>
</gene>
<dbReference type="EMBL" id="JAPTMU010000017">
    <property type="protein sequence ID" value="KAJ4928933.1"/>
    <property type="molecule type" value="Genomic_DNA"/>
</dbReference>
<proteinExistence type="predicted"/>
<reference evidence="1" key="1">
    <citation type="submission" date="2022-11" db="EMBL/GenBank/DDBJ databases">
        <title>Chromosome-level genome of Pogonophryne albipinna.</title>
        <authorList>
            <person name="Jo E."/>
        </authorList>
    </citation>
    <scope>NUCLEOTIDE SEQUENCE</scope>
    <source>
        <strain evidence="1">SGF0006</strain>
        <tissue evidence="1">Muscle</tissue>
    </source>
</reference>
<feature type="non-terminal residue" evidence="1">
    <location>
        <position position="86"/>
    </location>
</feature>
<dbReference type="AlphaFoldDB" id="A0AAD6FCR1"/>
<comment type="caution">
    <text evidence="1">The sequence shown here is derived from an EMBL/GenBank/DDBJ whole genome shotgun (WGS) entry which is preliminary data.</text>
</comment>
<sequence length="86" mass="9264">MAINAGKRGAFVISGGIECDQHCVAEKDVVSLRCALLAMLKIKESEGGGGVTQQFLSHQPLRELCAKDSAWLCSISRDELFSHSDV</sequence>
<evidence type="ECO:0000313" key="1">
    <source>
        <dbReference type="EMBL" id="KAJ4928933.1"/>
    </source>
</evidence>
<name>A0AAD6FCR1_9TELE</name>
<evidence type="ECO:0000313" key="2">
    <source>
        <dbReference type="Proteomes" id="UP001219934"/>
    </source>
</evidence>